<name>A0A1U9NHK3_9BACT</name>
<gene>
    <name evidence="6" type="ORF">STSP2_00545</name>
</gene>
<reference evidence="7" key="1">
    <citation type="submission" date="2017-02" db="EMBL/GenBank/DDBJ databases">
        <title>Comparative genomics and description of representatives of a novel lineage of planctomycetes thriving in anoxic sediments.</title>
        <authorList>
            <person name="Spring S."/>
            <person name="Bunk B."/>
            <person name="Sproer C."/>
        </authorList>
    </citation>
    <scope>NUCLEOTIDE SEQUENCE [LARGE SCALE GENOMIC DNA]</scope>
    <source>
        <strain evidence="7">ST-NAGAB-D1</strain>
    </source>
</reference>
<feature type="transmembrane region" description="Helical" evidence="5">
    <location>
        <begin position="103"/>
        <end position="126"/>
    </location>
</feature>
<evidence type="ECO:0000313" key="6">
    <source>
        <dbReference type="EMBL" id="AQT67401.1"/>
    </source>
</evidence>
<dbReference type="AlphaFoldDB" id="A0A1U9NHK3"/>
<evidence type="ECO:0000313" key="7">
    <source>
        <dbReference type="Proteomes" id="UP000189674"/>
    </source>
</evidence>
<protein>
    <submittedName>
        <fullName evidence="6">Uncharacterized protein</fullName>
    </submittedName>
</protein>
<keyword evidence="2 5" id="KW-0812">Transmembrane</keyword>
<organism evidence="6 7">
    <name type="scientific">Anaerohalosphaera lusitana</name>
    <dbReference type="NCBI Taxonomy" id="1936003"/>
    <lineage>
        <taxon>Bacteria</taxon>
        <taxon>Pseudomonadati</taxon>
        <taxon>Planctomycetota</taxon>
        <taxon>Phycisphaerae</taxon>
        <taxon>Sedimentisphaerales</taxon>
        <taxon>Anaerohalosphaeraceae</taxon>
        <taxon>Anaerohalosphaera</taxon>
    </lineage>
</organism>
<dbReference type="InterPro" id="IPR036640">
    <property type="entry name" value="ABC1_TM_sf"/>
</dbReference>
<dbReference type="SUPFAM" id="SSF90123">
    <property type="entry name" value="ABC transporter transmembrane region"/>
    <property type="match status" value="1"/>
</dbReference>
<dbReference type="KEGG" id="alus:STSP2_00545"/>
<sequence length="151" mass="16596">MPHQAKDKTTEHALEKKYPASVLKAADRFLARSHLTLGELTRPQAELLLQHFRSKSNLKWFVIIAIIIIAIAGSATTLAAALLPQTLNELIKNQPQPEMIQRLAFGAAATGAVIALVLFSAAIAITTTVGEIVRARHTTRIIEEFLPRRND</sequence>
<evidence type="ECO:0000256" key="4">
    <source>
        <dbReference type="ARBA" id="ARBA00023136"/>
    </source>
</evidence>
<dbReference type="RefSeq" id="WP_146659617.1">
    <property type="nucleotide sequence ID" value="NZ_CP019791.1"/>
</dbReference>
<dbReference type="Proteomes" id="UP000189674">
    <property type="component" value="Chromosome"/>
</dbReference>
<evidence type="ECO:0000256" key="2">
    <source>
        <dbReference type="ARBA" id="ARBA00022692"/>
    </source>
</evidence>
<feature type="transmembrane region" description="Helical" evidence="5">
    <location>
        <begin position="60"/>
        <end position="83"/>
    </location>
</feature>
<dbReference type="GO" id="GO:0005886">
    <property type="term" value="C:plasma membrane"/>
    <property type="evidence" value="ECO:0007669"/>
    <property type="project" value="UniProtKB-SubCell"/>
</dbReference>
<comment type="subcellular location">
    <subcellularLocation>
        <location evidence="1">Cell membrane</location>
        <topology evidence="1">Multi-pass membrane protein</topology>
    </subcellularLocation>
</comment>
<dbReference type="GO" id="GO:0005524">
    <property type="term" value="F:ATP binding"/>
    <property type="evidence" value="ECO:0007669"/>
    <property type="project" value="InterPro"/>
</dbReference>
<dbReference type="EMBL" id="CP019791">
    <property type="protein sequence ID" value="AQT67401.1"/>
    <property type="molecule type" value="Genomic_DNA"/>
</dbReference>
<evidence type="ECO:0000256" key="3">
    <source>
        <dbReference type="ARBA" id="ARBA00022989"/>
    </source>
</evidence>
<accession>A0A1U9NHK3</accession>
<dbReference type="STRING" id="1936003.STSP2_00545"/>
<keyword evidence="4 5" id="KW-0472">Membrane</keyword>
<evidence type="ECO:0000256" key="5">
    <source>
        <dbReference type="SAM" id="Phobius"/>
    </source>
</evidence>
<keyword evidence="3 5" id="KW-1133">Transmembrane helix</keyword>
<keyword evidence="7" id="KW-1185">Reference proteome</keyword>
<evidence type="ECO:0000256" key="1">
    <source>
        <dbReference type="ARBA" id="ARBA00004651"/>
    </source>
</evidence>
<proteinExistence type="predicted"/>